<keyword evidence="1" id="KW-0812">Transmembrane</keyword>
<keyword evidence="3" id="KW-1185">Reference proteome</keyword>
<feature type="transmembrane region" description="Helical" evidence="1">
    <location>
        <begin position="27"/>
        <end position="48"/>
    </location>
</feature>
<dbReference type="Proteomes" id="UP000562352">
    <property type="component" value="Unassembled WGS sequence"/>
</dbReference>
<gene>
    <name evidence="2" type="ORF">FHS22_000674</name>
</gene>
<reference evidence="2 3" key="1">
    <citation type="submission" date="2020-08" db="EMBL/GenBank/DDBJ databases">
        <title>Genomic Encyclopedia of Type Strains, Phase III (KMG-III): the genomes of soil and plant-associated and newly described type strains.</title>
        <authorList>
            <person name="Whitman W."/>
        </authorList>
    </citation>
    <scope>NUCLEOTIDE SEQUENCE [LARGE SCALE GENOMIC DNA]</scope>
    <source>
        <strain evidence="2 3">CECT 3303</strain>
    </source>
</reference>
<organism evidence="2 3">
    <name type="scientific">Planomonospora venezuelensis</name>
    <dbReference type="NCBI Taxonomy" id="1999"/>
    <lineage>
        <taxon>Bacteria</taxon>
        <taxon>Bacillati</taxon>
        <taxon>Actinomycetota</taxon>
        <taxon>Actinomycetes</taxon>
        <taxon>Streptosporangiales</taxon>
        <taxon>Streptosporangiaceae</taxon>
        <taxon>Planomonospora</taxon>
    </lineage>
</organism>
<keyword evidence="1" id="KW-0472">Membrane</keyword>
<sequence>MTYAYGLPSDPQPYTARHRYAARRPRLRNGLGLASLTAGGVAVLATAFTSLASWASALVTLASVALGFAALGRAEHRPRRAGARGRGWPGLVAELAVGAAVIWAAIVLLTALGTLAGGPDAGPERTGGAGVRVGTGV</sequence>
<evidence type="ECO:0000313" key="3">
    <source>
        <dbReference type="Proteomes" id="UP000562352"/>
    </source>
</evidence>
<comment type="caution">
    <text evidence="2">The sequence shown here is derived from an EMBL/GenBank/DDBJ whole genome shotgun (WGS) entry which is preliminary data.</text>
</comment>
<name>A0A841D1P1_PLAVE</name>
<dbReference type="RefSeq" id="WP_184938238.1">
    <property type="nucleotide sequence ID" value="NZ_BAAAWZ010000001.1"/>
</dbReference>
<protein>
    <submittedName>
        <fullName evidence="2">Uncharacterized protein</fullName>
    </submittedName>
</protein>
<dbReference type="AlphaFoldDB" id="A0A841D1P1"/>
<feature type="transmembrane region" description="Helical" evidence="1">
    <location>
        <begin position="54"/>
        <end position="71"/>
    </location>
</feature>
<keyword evidence="1" id="KW-1133">Transmembrane helix</keyword>
<proteinExistence type="predicted"/>
<feature type="transmembrane region" description="Helical" evidence="1">
    <location>
        <begin position="91"/>
        <end position="116"/>
    </location>
</feature>
<evidence type="ECO:0000313" key="2">
    <source>
        <dbReference type="EMBL" id="MBB5961436.1"/>
    </source>
</evidence>
<evidence type="ECO:0000256" key="1">
    <source>
        <dbReference type="SAM" id="Phobius"/>
    </source>
</evidence>
<accession>A0A841D1P1</accession>
<dbReference type="EMBL" id="JACHJJ010000001">
    <property type="protein sequence ID" value="MBB5961436.1"/>
    <property type="molecule type" value="Genomic_DNA"/>
</dbReference>